<dbReference type="RefSeq" id="WP_003643401.1">
    <property type="nucleotide sequence ID" value="NZ_AP028145.1"/>
</dbReference>
<evidence type="ECO:0000313" key="10">
    <source>
        <dbReference type="Proteomes" id="UP000076882"/>
    </source>
</evidence>
<proteinExistence type="predicted"/>
<evidence type="ECO:0000313" key="12">
    <source>
        <dbReference type="Proteomes" id="UP000094892"/>
    </source>
</evidence>
<dbReference type="PANTHER" id="PTHR43479:SF7">
    <property type="entry name" value="TETR-FAMILY TRANSCRIPTIONAL REGULATOR"/>
    <property type="match status" value="1"/>
</dbReference>
<organism evidence="5 10">
    <name type="scientific">Lactiplantibacillus plantarum</name>
    <name type="common">Lactobacillus plantarum</name>
    <dbReference type="NCBI Taxonomy" id="1590"/>
    <lineage>
        <taxon>Bacteria</taxon>
        <taxon>Bacillati</taxon>
        <taxon>Bacillota</taxon>
        <taxon>Bacilli</taxon>
        <taxon>Lactobacillales</taxon>
        <taxon>Lactobacillaceae</taxon>
        <taxon>Lactiplantibacillus</taxon>
    </lineage>
</organism>
<dbReference type="EMBL" id="LUWI01000022">
    <property type="protein sequence ID" value="KZU03585.1"/>
    <property type="molecule type" value="Genomic_DNA"/>
</dbReference>
<evidence type="ECO:0000313" key="9">
    <source>
        <dbReference type="Proteomes" id="UP000076872"/>
    </source>
</evidence>
<dbReference type="EMBL" id="LUXM01000019">
    <property type="protein sequence ID" value="KZU96502.1"/>
    <property type="molecule type" value="Genomic_DNA"/>
</dbReference>
<dbReference type="EMBL" id="LUXO01000030">
    <property type="protein sequence ID" value="KZV02724.1"/>
    <property type="molecule type" value="Genomic_DNA"/>
</dbReference>
<evidence type="ECO:0000313" key="5">
    <source>
        <dbReference type="EMBL" id="KZU96502.1"/>
    </source>
</evidence>
<dbReference type="InterPro" id="IPR050624">
    <property type="entry name" value="HTH-type_Tx_Regulator"/>
</dbReference>
<dbReference type="EMBL" id="CP066817">
    <property type="protein sequence ID" value="QQM61426.1"/>
    <property type="molecule type" value="Genomic_DNA"/>
</dbReference>
<dbReference type="Proteomes" id="UP000076872">
    <property type="component" value="Unassembled WGS sequence"/>
</dbReference>
<feature type="DNA-binding region" description="H-T-H motif" evidence="2">
    <location>
        <begin position="30"/>
        <end position="49"/>
    </location>
</feature>
<dbReference type="OMA" id="FSKWIEN"/>
<evidence type="ECO:0000313" key="7">
    <source>
        <dbReference type="EMBL" id="ODO62786.1"/>
    </source>
</evidence>
<feature type="domain" description="HTH tetR-type" evidence="3">
    <location>
        <begin position="7"/>
        <end position="67"/>
    </location>
</feature>
<evidence type="ECO:0000313" key="6">
    <source>
        <dbReference type="EMBL" id="KZV02724.1"/>
    </source>
</evidence>
<dbReference type="Gene3D" id="1.10.357.10">
    <property type="entry name" value="Tetracycline Repressor, domain 2"/>
    <property type="match status" value="1"/>
</dbReference>
<dbReference type="SUPFAM" id="SSF46689">
    <property type="entry name" value="Homeodomain-like"/>
    <property type="match status" value="1"/>
</dbReference>
<dbReference type="EMBL" id="MCOL01000001">
    <property type="protein sequence ID" value="ODO62786.1"/>
    <property type="molecule type" value="Genomic_DNA"/>
</dbReference>
<name>A0A0G9FCR0_LACPN</name>
<evidence type="ECO:0000256" key="2">
    <source>
        <dbReference type="PROSITE-ProRule" id="PRU00335"/>
    </source>
</evidence>
<dbReference type="InterPro" id="IPR001647">
    <property type="entry name" value="HTH_TetR"/>
</dbReference>
<dbReference type="PATRIC" id="fig|1590.142.peg.2785"/>
<dbReference type="KEGG" id="lpb:SH83_13000"/>
<gene>
    <name evidence="8" type="ORF">JH395_02400</name>
    <name evidence="5" type="ORF">Lp19_1114</name>
    <name evidence="7" type="ORF">LPJSA22_02804</name>
    <name evidence="6" type="ORF">NAB2_1878</name>
    <name evidence="4" type="ORF">Nizo2260_1825</name>
</gene>
<dbReference type="Proteomes" id="UP000076882">
    <property type="component" value="Unassembled WGS sequence"/>
</dbReference>
<dbReference type="PANTHER" id="PTHR43479">
    <property type="entry name" value="ACREF/ENVCD OPERON REPRESSOR-RELATED"/>
    <property type="match status" value="1"/>
</dbReference>
<sequence>MANQRNQRMQATILLAYENLLSDKPFRKITVQDISDAALVHRSTFYKHFQDQYDLLEALFEQKRQQSKLTIDQIFTHPFETLNSFGNARFQETLRHQFNDDAFRDAFLNYLIHLCKDTVDDDQRLVRFLAVGRIKGLTLWITVGNAPYNIFTDTATLDNIFSNPLNTVNY</sequence>
<dbReference type="InterPro" id="IPR009057">
    <property type="entry name" value="Homeodomain-like_sf"/>
</dbReference>
<protein>
    <submittedName>
        <fullName evidence="5">TetR family regulatory protein</fullName>
    </submittedName>
    <submittedName>
        <fullName evidence="8">TetR family transcriptional regulator</fullName>
    </submittedName>
</protein>
<reference evidence="8 13" key="3">
    <citation type="submission" date="2020-12" db="EMBL/GenBank/DDBJ databases">
        <title>Whole genome sequencing of Lactobacillus plantarum PC518.</title>
        <authorList>
            <person name="Guo Q."/>
        </authorList>
    </citation>
    <scope>NUCLEOTIDE SEQUENCE [LARGE SCALE GENOMIC DNA]</scope>
    <source>
        <strain evidence="8 13">PC518</strain>
    </source>
</reference>
<evidence type="ECO:0000313" key="8">
    <source>
        <dbReference type="EMBL" id="QQM61426.1"/>
    </source>
</evidence>
<reference evidence="7 12" key="2">
    <citation type="submission" date="2016-08" db="EMBL/GenBank/DDBJ databases">
        <title>Genome sequencing of Lactobacillus plantarum JSA22, isolated from fermented soybean paste.</title>
        <authorList>
            <person name="Choi H.S."/>
        </authorList>
    </citation>
    <scope>NUCLEOTIDE SEQUENCE [LARGE SCALE GENOMIC DNA]</scope>
    <source>
        <strain evidence="7 12">JSA22</strain>
    </source>
</reference>
<reference evidence="9 10" key="1">
    <citation type="submission" date="2016-03" db="EMBL/GenBank/DDBJ databases">
        <title>Comparative genomics of 54 Lactobacillus plantarum strains reveals genomic uncoupling from niche constraints.</title>
        <authorList>
            <person name="Martino M.E."/>
        </authorList>
    </citation>
    <scope>NUCLEOTIDE SEQUENCE [LARGE SCALE GENOMIC DNA]</scope>
    <source>
        <strain evidence="5 10">19.1</strain>
        <strain evidence="6 9">NAB2</strain>
        <strain evidence="4 11">Nizo2260</strain>
    </source>
</reference>
<evidence type="ECO:0000313" key="4">
    <source>
        <dbReference type="EMBL" id="KZU03585.1"/>
    </source>
</evidence>
<evidence type="ECO:0000259" key="3">
    <source>
        <dbReference type="PROSITE" id="PS50977"/>
    </source>
</evidence>
<dbReference type="GO" id="GO:0003677">
    <property type="term" value="F:DNA binding"/>
    <property type="evidence" value="ECO:0007669"/>
    <property type="project" value="UniProtKB-UniRule"/>
</dbReference>
<dbReference type="Proteomes" id="UP000076989">
    <property type="component" value="Unassembled WGS sequence"/>
</dbReference>
<dbReference type="PROSITE" id="PS50977">
    <property type="entry name" value="HTH_TETR_2"/>
    <property type="match status" value="1"/>
</dbReference>
<evidence type="ECO:0000313" key="13">
    <source>
        <dbReference type="Proteomes" id="UP000595466"/>
    </source>
</evidence>
<dbReference type="GeneID" id="77216249"/>
<evidence type="ECO:0000256" key="1">
    <source>
        <dbReference type="ARBA" id="ARBA00023125"/>
    </source>
</evidence>
<accession>A0A0G9FCR0</accession>
<dbReference type="Proteomes" id="UP000094892">
    <property type="component" value="Unassembled WGS sequence"/>
</dbReference>
<dbReference type="Pfam" id="PF00440">
    <property type="entry name" value="TetR_N"/>
    <property type="match status" value="1"/>
</dbReference>
<keyword evidence="1 2" id="KW-0238">DNA-binding</keyword>
<evidence type="ECO:0000313" key="11">
    <source>
        <dbReference type="Proteomes" id="UP000076989"/>
    </source>
</evidence>
<dbReference type="AlphaFoldDB" id="A0A0G9FCR0"/>
<dbReference type="Proteomes" id="UP000595466">
    <property type="component" value="Chromosome"/>
</dbReference>